<organism evidence="2">
    <name type="scientific">uncultured Thermomicrobiales bacterium</name>
    <dbReference type="NCBI Taxonomy" id="1645740"/>
    <lineage>
        <taxon>Bacteria</taxon>
        <taxon>Pseudomonadati</taxon>
        <taxon>Thermomicrobiota</taxon>
        <taxon>Thermomicrobia</taxon>
        <taxon>Thermomicrobiales</taxon>
        <taxon>environmental samples</taxon>
    </lineage>
</organism>
<gene>
    <name evidence="2" type="ORF">AVDCRST_MAG49-972</name>
</gene>
<evidence type="ECO:0000256" key="1">
    <source>
        <dbReference type="SAM" id="MobiDB-lite"/>
    </source>
</evidence>
<evidence type="ECO:0000313" key="2">
    <source>
        <dbReference type="EMBL" id="CAA9542674.1"/>
    </source>
</evidence>
<sequence>MPRPHGESHRRRGRQRGRSSLLGRLDTHSNHDPGKRRHLAADPRGWSDPDGRIGLPSATHTGSVDPWWCGGADGSARQGHAAGP</sequence>
<reference evidence="2" key="1">
    <citation type="submission" date="2020-02" db="EMBL/GenBank/DDBJ databases">
        <authorList>
            <person name="Meier V. D."/>
        </authorList>
    </citation>
    <scope>NUCLEOTIDE SEQUENCE</scope>
    <source>
        <strain evidence="2">AVDCRST_MAG49</strain>
    </source>
</reference>
<feature type="compositionally biased region" description="Basic and acidic residues" evidence="1">
    <location>
        <begin position="25"/>
        <end position="51"/>
    </location>
</feature>
<feature type="region of interest" description="Disordered" evidence="1">
    <location>
        <begin position="1"/>
        <end position="84"/>
    </location>
</feature>
<accession>A0A6J4U9W0</accession>
<dbReference type="AlphaFoldDB" id="A0A6J4U9W0"/>
<protein>
    <submittedName>
        <fullName evidence="2">Uncharacterized protein</fullName>
    </submittedName>
</protein>
<dbReference type="EMBL" id="CADCWG010000062">
    <property type="protein sequence ID" value="CAA9542674.1"/>
    <property type="molecule type" value="Genomic_DNA"/>
</dbReference>
<name>A0A6J4U9W0_9BACT</name>
<proteinExistence type="predicted"/>
<feature type="compositionally biased region" description="Basic residues" evidence="1">
    <location>
        <begin position="8"/>
        <end position="17"/>
    </location>
</feature>